<dbReference type="GO" id="GO:0031267">
    <property type="term" value="F:small GTPase binding"/>
    <property type="evidence" value="ECO:0007669"/>
    <property type="project" value="TreeGrafter"/>
</dbReference>
<dbReference type="AlphaFoldDB" id="A0A1I8PAI5"/>
<dbReference type="VEuPathDB" id="VectorBase:SCAU006304"/>
<evidence type="ECO:0000256" key="1">
    <source>
        <dbReference type="SAM" id="Coils"/>
    </source>
</evidence>
<feature type="region of interest" description="Disordered" evidence="2">
    <location>
        <begin position="11"/>
        <end position="40"/>
    </location>
</feature>
<evidence type="ECO:0008006" key="5">
    <source>
        <dbReference type="Google" id="ProtNLM"/>
    </source>
</evidence>
<keyword evidence="4" id="KW-1185">Reference proteome</keyword>
<dbReference type="InterPro" id="IPR038830">
    <property type="entry name" value="CCDC186"/>
</dbReference>
<feature type="coiled-coil region" evidence="1">
    <location>
        <begin position="412"/>
        <end position="456"/>
    </location>
</feature>
<protein>
    <recommendedName>
        <fullName evidence="5">Coiled-coil domain-containing protein 186</fullName>
    </recommendedName>
</protein>
<feature type="coiled-coil region" evidence="1">
    <location>
        <begin position="495"/>
        <end position="539"/>
    </location>
</feature>
<evidence type="ECO:0000313" key="3">
    <source>
        <dbReference type="EnsemblMetazoa" id="SCAU006304-PA"/>
    </source>
</evidence>
<dbReference type="KEGG" id="scac:106090466"/>
<name>A0A1I8PAI5_STOCA</name>
<keyword evidence="1" id="KW-0175">Coiled coil</keyword>
<dbReference type="PANTHER" id="PTHR18911">
    <property type="entry name" value="CTCL TUMOR ANTIGEN HD-CL-01"/>
    <property type="match status" value="1"/>
</dbReference>
<reference evidence="3" key="1">
    <citation type="submission" date="2020-05" db="UniProtKB">
        <authorList>
            <consortium name="EnsemblMetazoa"/>
        </authorList>
    </citation>
    <scope>IDENTIFICATION</scope>
    <source>
        <strain evidence="3">USDA</strain>
    </source>
</reference>
<feature type="coiled-coil region" evidence="1">
    <location>
        <begin position="217"/>
        <end position="388"/>
    </location>
</feature>
<evidence type="ECO:0000256" key="2">
    <source>
        <dbReference type="SAM" id="MobiDB-lite"/>
    </source>
</evidence>
<gene>
    <name evidence="3" type="primary">106090466</name>
</gene>
<accession>A0A1I8PAI5</accession>
<dbReference type="EnsemblMetazoa" id="SCAU006304-RA">
    <property type="protein sequence ID" value="SCAU006304-PA"/>
    <property type="gene ID" value="SCAU006304"/>
</dbReference>
<feature type="compositionally biased region" description="Low complexity" evidence="2">
    <location>
        <begin position="699"/>
        <end position="716"/>
    </location>
</feature>
<organism evidence="3 4">
    <name type="scientific">Stomoxys calcitrans</name>
    <name type="common">Stable fly</name>
    <name type="synonym">Conops calcitrans</name>
    <dbReference type="NCBI Taxonomy" id="35570"/>
    <lineage>
        <taxon>Eukaryota</taxon>
        <taxon>Metazoa</taxon>
        <taxon>Ecdysozoa</taxon>
        <taxon>Arthropoda</taxon>
        <taxon>Hexapoda</taxon>
        <taxon>Insecta</taxon>
        <taxon>Pterygota</taxon>
        <taxon>Neoptera</taxon>
        <taxon>Endopterygota</taxon>
        <taxon>Diptera</taxon>
        <taxon>Brachycera</taxon>
        <taxon>Muscomorpha</taxon>
        <taxon>Muscoidea</taxon>
        <taxon>Muscidae</taxon>
        <taxon>Stomoxys</taxon>
    </lineage>
</organism>
<feature type="compositionally biased region" description="Basic and acidic residues" evidence="2">
    <location>
        <begin position="731"/>
        <end position="744"/>
    </location>
</feature>
<dbReference type="PANTHER" id="PTHR18911:SF5">
    <property type="entry name" value="COILED-COIL DOMAIN-CONTAINING PROTEIN 186"/>
    <property type="match status" value="1"/>
</dbReference>
<feature type="compositionally biased region" description="Basic and acidic residues" evidence="2">
    <location>
        <begin position="679"/>
        <end position="695"/>
    </location>
</feature>
<feature type="compositionally biased region" description="Polar residues" evidence="2">
    <location>
        <begin position="11"/>
        <end position="20"/>
    </location>
</feature>
<feature type="region of interest" description="Disordered" evidence="2">
    <location>
        <begin position="673"/>
        <end position="744"/>
    </location>
</feature>
<dbReference type="GO" id="GO:0099518">
    <property type="term" value="P:vesicle cytoskeletal trafficking"/>
    <property type="evidence" value="ECO:0007669"/>
    <property type="project" value="TreeGrafter"/>
</dbReference>
<evidence type="ECO:0000313" key="4">
    <source>
        <dbReference type="Proteomes" id="UP000095300"/>
    </source>
</evidence>
<sequence>MDINNCSALVTNQSENLEQPHSTKDNESSSITPQAVREEGHDKEVLEKFTNMEGTNAAAATIGPITNIFENCVENLADNQHTRSDEGEAVVANNLILVNDQQQTSQQLGEEEQAVADVSANILLHTNTTPTTSPVKANDVSNVSSSTIQTITPTTETNTLTTSVSATDSPSIRFLDLMQQAEAVDYNVDVEKEDSVIQQQEQQQQQHSHWTEEVNKLKECQTKFQQQQKQYEQQLEQLQAALAQKDNMISLFQRENAILEKEKEAFRREKDLANKARESTVIQFAMKEKNVIDAKKEREAVEKQLAEAKKEIKNYTTKFQALNEEKSRIAYLMDEKCNEVRKYQRECEKLKTDYGHLESKLKYHMNKLNMETEAKLALEKKLEEERNAPNKLEEKANEKLKIEFEAQTILLKHEIANKTEHLEKLLKETEAQKEIIKQLQDQLKQDSEEKSQLSEAFLRLQDDHNQVQNSYSEEMLQSAKLRGQLDELQVLKTQNTLNEEKLSTLAEELNEARQRLQDNEQDLEQLHEKEKELLSFNREMSGSIVDMQNQICLLKSKAQGIEAENVLLKKERAAYDDKYAALEQQLKQEQNQKNEERLLLAKHLSEKTKLYENTKLKLENVQGDFEATKNKHNTIVKELQREIMKFKRSIDPQSANSCNYICSRCQQPALQQQSNGYHKTQEETKSQMEQLEAKRSHSRQSSSSTTVQSVSSTGSRRGSESSESDTVVTGRELDFKDENKGPSKKHLVERILRLQQASARQAEKIDFLEQHTLSLVAELQKKSKVVQHYMLRDQAGALTSSKSDQNKSELAKYGNGVMSAIYGGIKGVENKSMSLELSLEINKKLQAVLEDTLLKNITLKENLDVLGLEVDNLTRKLRQMEAIKR</sequence>
<dbReference type="STRING" id="35570.A0A1I8PAI5"/>
<dbReference type="OrthoDB" id="5583482at2759"/>
<dbReference type="Proteomes" id="UP000095300">
    <property type="component" value="Unassembled WGS sequence"/>
</dbReference>
<proteinExistence type="predicted"/>
<feature type="coiled-coil region" evidence="1">
    <location>
        <begin position="565"/>
        <end position="631"/>
    </location>
</feature>
<dbReference type="GO" id="GO:0005802">
    <property type="term" value="C:trans-Golgi network"/>
    <property type="evidence" value="ECO:0007669"/>
    <property type="project" value="TreeGrafter"/>
</dbReference>